<dbReference type="ExpressionAtlas" id="M1AM80">
    <property type="expression patterns" value="baseline"/>
</dbReference>
<keyword evidence="1" id="KW-1133">Transmembrane helix</keyword>
<proteinExistence type="predicted"/>
<dbReference type="Gene3D" id="1.20.1640.10">
    <property type="entry name" value="Multidrug efflux transporter AcrB transmembrane domain"/>
    <property type="match status" value="1"/>
</dbReference>
<dbReference type="SUPFAM" id="SSF82866">
    <property type="entry name" value="Multidrug efflux transporter AcrB transmembrane domain"/>
    <property type="match status" value="1"/>
</dbReference>
<reference evidence="3" key="1">
    <citation type="journal article" date="2011" name="Nature">
        <title>Genome sequence and analysis of the tuber crop potato.</title>
        <authorList>
            <consortium name="The Potato Genome Sequencing Consortium"/>
        </authorList>
    </citation>
    <scope>NUCLEOTIDE SEQUENCE [LARGE SCALE GENOMIC DNA]</scope>
    <source>
        <strain evidence="3">cv. DM1-3 516 R44</strain>
    </source>
</reference>
<dbReference type="PANTHER" id="PTHR45727:SF2">
    <property type="entry name" value="NPC INTRACELLULAR CHOLESTEROL TRANSPORTER 1"/>
    <property type="match status" value="1"/>
</dbReference>
<accession>M1AM80</accession>
<protein>
    <submittedName>
        <fullName evidence="2">Hedgehog receptor</fullName>
    </submittedName>
</protein>
<keyword evidence="1" id="KW-0472">Membrane</keyword>
<dbReference type="PANTHER" id="PTHR45727">
    <property type="entry name" value="NPC INTRACELLULAR CHOLESTEROL TRANSPORTER 1"/>
    <property type="match status" value="1"/>
</dbReference>
<feature type="transmembrane region" description="Helical" evidence="1">
    <location>
        <begin position="21"/>
        <end position="43"/>
    </location>
</feature>
<evidence type="ECO:0000313" key="2">
    <source>
        <dbReference type="EnsemblPlants" id="PGSC0003DMT400025860"/>
    </source>
</evidence>
<feature type="transmembrane region" description="Helical" evidence="1">
    <location>
        <begin position="49"/>
        <end position="73"/>
    </location>
</feature>
<name>M1AM80_SOLTU</name>
<keyword evidence="1" id="KW-0812">Transmembrane</keyword>
<dbReference type="EnsemblPlants" id="PGSC0003DMT400025860">
    <property type="protein sequence ID" value="PGSC0003DMT400025860"/>
    <property type="gene ID" value="PGSC0003DMG400009984"/>
</dbReference>
<dbReference type="AlphaFoldDB" id="M1AM80"/>
<organism evidence="2 3">
    <name type="scientific">Solanum tuberosum</name>
    <name type="common">Potato</name>
    <dbReference type="NCBI Taxonomy" id="4113"/>
    <lineage>
        <taxon>Eukaryota</taxon>
        <taxon>Viridiplantae</taxon>
        <taxon>Streptophyta</taxon>
        <taxon>Embryophyta</taxon>
        <taxon>Tracheophyta</taxon>
        <taxon>Spermatophyta</taxon>
        <taxon>Magnoliopsida</taxon>
        <taxon>eudicotyledons</taxon>
        <taxon>Gunneridae</taxon>
        <taxon>Pentapetalae</taxon>
        <taxon>asterids</taxon>
        <taxon>lamiids</taxon>
        <taxon>Solanales</taxon>
        <taxon>Solanaceae</taxon>
        <taxon>Solanoideae</taxon>
        <taxon>Solaneae</taxon>
        <taxon>Solanum</taxon>
    </lineage>
</organism>
<dbReference type="Gramene" id="PGSC0003DMT400025860">
    <property type="protein sequence ID" value="PGSC0003DMT400025860"/>
    <property type="gene ID" value="PGSC0003DMG400009984"/>
</dbReference>
<evidence type="ECO:0000313" key="3">
    <source>
        <dbReference type="Proteomes" id="UP000011115"/>
    </source>
</evidence>
<keyword evidence="3" id="KW-1185">Reference proteome</keyword>
<reference evidence="2" key="2">
    <citation type="submission" date="2015-06" db="UniProtKB">
        <authorList>
            <consortium name="EnsemblPlants"/>
        </authorList>
    </citation>
    <scope>IDENTIFICATION</scope>
    <source>
        <strain evidence="2">DM1-3 516 R44</strain>
    </source>
</reference>
<evidence type="ECO:0000256" key="1">
    <source>
        <dbReference type="SAM" id="Phobius"/>
    </source>
</evidence>
<dbReference type="Proteomes" id="UP000011115">
    <property type="component" value="Unassembled WGS sequence"/>
</dbReference>
<sequence length="98" mass="10925">MQVSSGDRNQRMKEALTTMGASVFSGITLTKLVGVIVLCFSRTEVFVVYYFQMYLALVLLGFLHGLIFLPVLLSIFGPPSRCVLVEKQEDRPSTSSQF</sequence>